<evidence type="ECO:0000313" key="6">
    <source>
        <dbReference type="EMBL" id="JAD00045.1"/>
    </source>
</evidence>
<dbReference type="AlphaFoldDB" id="A0A0A1WNF7"/>
<keyword evidence="2" id="KW-0963">Cytoplasm</keyword>
<evidence type="ECO:0000256" key="3">
    <source>
        <dbReference type="ARBA" id="ARBA00022794"/>
    </source>
</evidence>
<dbReference type="PANTHER" id="PTHR12968">
    <property type="entry name" value="B9 DOMAIN-CONTAINING"/>
    <property type="match status" value="1"/>
</dbReference>
<evidence type="ECO:0000256" key="1">
    <source>
        <dbReference type="ARBA" id="ARBA00004120"/>
    </source>
</evidence>
<dbReference type="CTD" id="54903"/>
<comment type="subcellular location">
    <subcellularLocation>
        <location evidence="1">Cytoplasm</location>
        <location evidence="1">Cytoskeleton</location>
        <location evidence="1">Cilium basal body</location>
    </subcellularLocation>
</comment>
<dbReference type="Pfam" id="PF07162">
    <property type="entry name" value="B9-C2"/>
    <property type="match status" value="1"/>
</dbReference>
<proteinExistence type="predicted"/>
<keyword evidence="5" id="KW-0966">Cell projection</keyword>
<name>A0A0A1WNF7_ZEUCU</name>
<dbReference type="GeneID" id="105214998"/>
<dbReference type="PANTHER" id="PTHR12968:SF4">
    <property type="entry name" value="TECTONIC-LIKE COMPLEX MEMBER MKS1"/>
    <property type="match status" value="1"/>
</dbReference>
<dbReference type="PROSITE" id="PS51381">
    <property type="entry name" value="C2_B9"/>
    <property type="match status" value="1"/>
</dbReference>
<sequence>MNHTFPKHTGIYNISDNIEYLELEVNFRHINSLLKLPKFDLTRINVNNNSSTKKSESFEQTDDTISLTKIRWQEKLLSPNEIELYKDERNCITDTQKKYNQWLLDAGVTGVTPARTSSVVEGNKRRHNKKSNKKSLKLESLSIDRWGEVFTYVHEDNFRPNNSAQLLINNKTEKSSFAGVAEGHTEFMYIFAAISPYIQLMSLAWYPALRQLHVYPDFNDFIVNPYYIEIDTDYRHLYAFAVHNVSKRRYVASPTPYLQLPELTAHWQEERNLSTLFDMPPKRTTRISLLFELRKASGFSYDNIHVRYHIQLPANTILEEGVLHASTHACSPTSNNVECHFGYNWQMTLLCEEEFNPAHLLHIYFEIISIDSYGRDRIEGYAHYSTYLLTGSNSAELQCLRPAESILDTLTRYLIGGRRQFDYMRFYTDTDNDTKLKSRYGFRMESTGQLEFNCQCFTQRNCELLQPCKNKTSGMTLDDIMLAYREARRNLEAVVLK</sequence>
<dbReference type="GO" id="GO:0036038">
    <property type="term" value="C:MKS complex"/>
    <property type="evidence" value="ECO:0007669"/>
    <property type="project" value="TreeGrafter"/>
</dbReference>
<reference evidence="6" key="2">
    <citation type="journal article" date="2015" name="Gigascience">
        <title>Reconstructing a comprehensive transcriptome assembly of a white-pupal translocated strain of the pest fruit fly Bactrocera cucurbitae.</title>
        <authorList>
            <person name="Sim S.B."/>
            <person name="Calla B."/>
            <person name="Hall B."/>
            <person name="DeRego T."/>
            <person name="Geib S.M."/>
        </authorList>
    </citation>
    <scope>NUCLEOTIDE SEQUENCE</scope>
</reference>
<evidence type="ECO:0000256" key="5">
    <source>
        <dbReference type="ARBA" id="ARBA00023273"/>
    </source>
</evidence>
<organism evidence="6">
    <name type="scientific">Zeugodacus cucurbitae</name>
    <name type="common">Melon fruit fly</name>
    <name type="synonym">Bactrocera cucurbitae</name>
    <dbReference type="NCBI Taxonomy" id="28588"/>
    <lineage>
        <taxon>Eukaryota</taxon>
        <taxon>Metazoa</taxon>
        <taxon>Ecdysozoa</taxon>
        <taxon>Arthropoda</taxon>
        <taxon>Hexapoda</taxon>
        <taxon>Insecta</taxon>
        <taxon>Pterygota</taxon>
        <taxon>Neoptera</taxon>
        <taxon>Endopterygota</taxon>
        <taxon>Diptera</taxon>
        <taxon>Brachycera</taxon>
        <taxon>Muscomorpha</taxon>
        <taxon>Tephritoidea</taxon>
        <taxon>Tephritidae</taxon>
        <taxon>Zeugodacus</taxon>
        <taxon>Zeugodacus</taxon>
    </lineage>
</organism>
<gene>
    <name evidence="6" type="primary">MKS1</name>
    <name evidence="6" type="ORF">g.55840</name>
</gene>
<keyword evidence="4" id="KW-0206">Cytoskeleton</keyword>
<keyword evidence="3" id="KW-0970">Cilium biogenesis/degradation</keyword>
<evidence type="ECO:0000256" key="4">
    <source>
        <dbReference type="ARBA" id="ARBA00023212"/>
    </source>
</evidence>
<evidence type="ECO:0000256" key="2">
    <source>
        <dbReference type="ARBA" id="ARBA00022490"/>
    </source>
</evidence>
<protein>
    <submittedName>
        <fullName evidence="6">Meckel syndrome type 1 protein</fullName>
    </submittedName>
</protein>
<accession>A0A0A1WNF7</accession>
<dbReference type="InterPro" id="IPR010796">
    <property type="entry name" value="C2_B9-type_dom"/>
</dbReference>
<reference evidence="6" key="1">
    <citation type="submission" date="2014-11" db="EMBL/GenBank/DDBJ databases">
        <authorList>
            <person name="Geib S."/>
        </authorList>
    </citation>
    <scope>NUCLEOTIDE SEQUENCE</scope>
</reference>
<dbReference type="OrthoDB" id="10263520at2759"/>
<dbReference type="GO" id="GO:0060271">
    <property type="term" value="P:cilium assembly"/>
    <property type="evidence" value="ECO:0007669"/>
    <property type="project" value="TreeGrafter"/>
</dbReference>
<dbReference type="EMBL" id="GBXI01014247">
    <property type="protein sequence ID" value="JAD00045.1"/>
    <property type="molecule type" value="Transcribed_RNA"/>
</dbReference>